<gene>
    <name evidence="2" type="ORF">CTEN210_11874</name>
</gene>
<evidence type="ECO:0008006" key="4">
    <source>
        <dbReference type="Google" id="ProtNLM"/>
    </source>
</evidence>
<feature type="signal peptide" evidence="1">
    <location>
        <begin position="1"/>
        <end position="20"/>
    </location>
</feature>
<evidence type="ECO:0000256" key="1">
    <source>
        <dbReference type="SAM" id="SignalP"/>
    </source>
</evidence>
<dbReference type="Proteomes" id="UP001054902">
    <property type="component" value="Unassembled WGS sequence"/>
</dbReference>
<keyword evidence="1" id="KW-0732">Signal</keyword>
<proteinExistence type="predicted"/>
<feature type="chain" id="PRO_5042279753" description="Indole-3-glycerol-phosphate synthase" evidence="1">
    <location>
        <begin position="21"/>
        <end position="313"/>
    </location>
</feature>
<name>A0AAD3H9Y6_9STRA</name>
<evidence type="ECO:0000313" key="2">
    <source>
        <dbReference type="EMBL" id="GFH55398.1"/>
    </source>
</evidence>
<sequence>MKFISCHILAALSILSFSEAFAPSSRPLISSRNVLTSISEAAVVSKTALQMSTTTKGNNNSSIQTALQKMRGVSISVELNPSSSLTNMELEILSQELRKAKANAIFIKDVSVLKEVGKEQELAKGNFPGPVPCVFMGEKDDYNLAVENGASSIVVSVKDLDAAIVDIAVDVIVAVDTLDNVKAALDMGYDYSFLLSAIDEELVNSILDVVPKSCTVIASLDAMQKDSAEIVQAKELATLKSVETNAKVSGILMNDACVGDSEDLKYTSFIVEGVSKKSSSTFAMTGLTGAANGHFGSEISGGNAKAKWRRMEK</sequence>
<accession>A0AAD3H9Y6</accession>
<protein>
    <recommendedName>
        <fullName evidence="4">Indole-3-glycerol-phosphate synthase</fullName>
    </recommendedName>
</protein>
<evidence type="ECO:0000313" key="3">
    <source>
        <dbReference type="Proteomes" id="UP001054902"/>
    </source>
</evidence>
<comment type="caution">
    <text evidence="2">The sequence shown here is derived from an EMBL/GenBank/DDBJ whole genome shotgun (WGS) entry which is preliminary data.</text>
</comment>
<reference evidence="2 3" key="1">
    <citation type="journal article" date="2021" name="Sci. Rep.">
        <title>The genome of the diatom Chaetoceros tenuissimus carries an ancient integrated fragment of an extant virus.</title>
        <authorList>
            <person name="Hongo Y."/>
            <person name="Kimura K."/>
            <person name="Takaki Y."/>
            <person name="Yoshida Y."/>
            <person name="Baba S."/>
            <person name="Kobayashi G."/>
            <person name="Nagasaki K."/>
            <person name="Hano T."/>
            <person name="Tomaru Y."/>
        </authorList>
    </citation>
    <scope>NUCLEOTIDE SEQUENCE [LARGE SCALE GENOMIC DNA]</scope>
    <source>
        <strain evidence="2 3">NIES-3715</strain>
    </source>
</reference>
<dbReference type="AlphaFoldDB" id="A0AAD3H9Y6"/>
<dbReference type="EMBL" id="BLLK01000047">
    <property type="protein sequence ID" value="GFH55398.1"/>
    <property type="molecule type" value="Genomic_DNA"/>
</dbReference>
<keyword evidence="3" id="KW-1185">Reference proteome</keyword>
<organism evidence="2 3">
    <name type="scientific">Chaetoceros tenuissimus</name>
    <dbReference type="NCBI Taxonomy" id="426638"/>
    <lineage>
        <taxon>Eukaryota</taxon>
        <taxon>Sar</taxon>
        <taxon>Stramenopiles</taxon>
        <taxon>Ochrophyta</taxon>
        <taxon>Bacillariophyta</taxon>
        <taxon>Coscinodiscophyceae</taxon>
        <taxon>Chaetocerotophycidae</taxon>
        <taxon>Chaetocerotales</taxon>
        <taxon>Chaetocerotaceae</taxon>
        <taxon>Chaetoceros</taxon>
    </lineage>
</organism>